<keyword evidence="1" id="KW-0472">Membrane</keyword>
<accession>A0ABP8PZT0</accession>
<organism evidence="2 3">
    <name type="scientific">Pseudaeromonas paramecii</name>
    <dbReference type="NCBI Taxonomy" id="2138166"/>
    <lineage>
        <taxon>Bacteria</taxon>
        <taxon>Pseudomonadati</taxon>
        <taxon>Pseudomonadota</taxon>
        <taxon>Gammaproteobacteria</taxon>
        <taxon>Aeromonadales</taxon>
        <taxon>Aeromonadaceae</taxon>
        <taxon>Pseudaeromonas</taxon>
    </lineage>
</organism>
<evidence type="ECO:0000313" key="3">
    <source>
        <dbReference type="Proteomes" id="UP001501321"/>
    </source>
</evidence>
<sequence length="41" mass="4349">MDMDAINAKLGLGGVWIVGLAIGGAVQLMLQWFSLSLAQLF</sequence>
<evidence type="ECO:0000256" key="1">
    <source>
        <dbReference type="SAM" id="Phobius"/>
    </source>
</evidence>
<keyword evidence="1" id="KW-1133">Transmembrane helix</keyword>
<reference evidence="3" key="1">
    <citation type="journal article" date="2019" name="Int. J. Syst. Evol. Microbiol.">
        <title>The Global Catalogue of Microorganisms (GCM) 10K type strain sequencing project: providing services to taxonomists for standard genome sequencing and annotation.</title>
        <authorList>
            <consortium name="The Broad Institute Genomics Platform"/>
            <consortium name="The Broad Institute Genome Sequencing Center for Infectious Disease"/>
            <person name="Wu L."/>
            <person name="Ma J."/>
        </authorList>
    </citation>
    <scope>NUCLEOTIDE SEQUENCE [LARGE SCALE GENOMIC DNA]</scope>
    <source>
        <strain evidence="3">JCM 32226</strain>
    </source>
</reference>
<name>A0ABP8PZT0_9GAMM</name>
<comment type="caution">
    <text evidence="2">The sequence shown here is derived from an EMBL/GenBank/DDBJ whole genome shotgun (WGS) entry which is preliminary data.</text>
</comment>
<evidence type="ECO:0000313" key="2">
    <source>
        <dbReference type="EMBL" id="GAA4495267.1"/>
    </source>
</evidence>
<keyword evidence="1" id="KW-0812">Transmembrane</keyword>
<gene>
    <name evidence="2" type="ORF">GCM10023095_08140</name>
</gene>
<dbReference type="Proteomes" id="UP001501321">
    <property type="component" value="Unassembled WGS sequence"/>
</dbReference>
<proteinExistence type="predicted"/>
<keyword evidence="3" id="KW-1185">Reference proteome</keyword>
<feature type="transmembrane region" description="Helical" evidence="1">
    <location>
        <begin position="12"/>
        <end position="33"/>
    </location>
</feature>
<dbReference type="EMBL" id="BAABFC010000006">
    <property type="protein sequence ID" value="GAA4495267.1"/>
    <property type="molecule type" value="Genomic_DNA"/>
</dbReference>
<dbReference type="RefSeq" id="WP_345010331.1">
    <property type="nucleotide sequence ID" value="NZ_BAABFC010000006.1"/>
</dbReference>
<protein>
    <submittedName>
        <fullName evidence="2">Uncharacterized protein</fullName>
    </submittedName>
</protein>